<protein>
    <recommendedName>
        <fullName evidence="7">Enkurin domain-containing protein</fullName>
    </recommendedName>
</protein>
<evidence type="ECO:0000256" key="3">
    <source>
        <dbReference type="ARBA" id="ARBA00022490"/>
    </source>
</evidence>
<evidence type="ECO:0000256" key="5">
    <source>
        <dbReference type="ARBA" id="ARBA00023273"/>
    </source>
</evidence>
<keyword evidence="4" id="KW-0206">Cytoskeleton</keyword>
<evidence type="ECO:0000256" key="4">
    <source>
        <dbReference type="ARBA" id="ARBA00023212"/>
    </source>
</evidence>
<feature type="compositionally biased region" description="Polar residues" evidence="6">
    <location>
        <begin position="38"/>
        <end position="54"/>
    </location>
</feature>
<dbReference type="PANTHER" id="PTHR21490">
    <property type="entry name" value="ENKURIN-RELATED"/>
    <property type="match status" value="1"/>
</dbReference>
<feature type="region of interest" description="Disordered" evidence="6">
    <location>
        <begin position="38"/>
        <end position="62"/>
    </location>
</feature>
<sequence>MAESIYNLIPQPVPVPVKDPIYRSKHPGDVPPTFSTFGITNTSKPGYTNVSGAQQKRAEGHHEYKKGFATMGKDGNAVPPSEVLKKKTGGGGGPRADVPLVAPSGSLFNRGETKKPAVPTVADMKASMTDGDKKETKNFITANAVENILAVPKRQPEQQDWLKKPHFGEVPPYLQKIKKEISDEYEYIRTMQQQQESAAPAGMRLLGEEERLGLIDDLKAKWDAVNSTYQQGSVLSLASLDTIGKVKRKEMYEAQLAQIEKDIEKLSKTYVYVRSEE</sequence>
<organism evidence="8">
    <name type="scientific">Haptolina ericina</name>
    <dbReference type="NCBI Taxonomy" id="156174"/>
    <lineage>
        <taxon>Eukaryota</taxon>
        <taxon>Haptista</taxon>
        <taxon>Haptophyta</taxon>
        <taxon>Prymnesiophyceae</taxon>
        <taxon>Prymnesiales</taxon>
        <taxon>Prymnesiaceae</taxon>
        <taxon>Haptolina</taxon>
    </lineage>
</organism>
<dbReference type="PROSITE" id="PS51665">
    <property type="entry name" value="ENKURIN"/>
    <property type="match status" value="1"/>
</dbReference>
<evidence type="ECO:0000256" key="1">
    <source>
        <dbReference type="ARBA" id="ARBA00004138"/>
    </source>
</evidence>
<accession>A0A7S3EQT7</accession>
<evidence type="ECO:0000256" key="2">
    <source>
        <dbReference type="ARBA" id="ARBA00004245"/>
    </source>
</evidence>
<evidence type="ECO:0000259" key="7">
    <source>
        <dbReference type="PROSITE" id="PS51665"/>
    </source>
</evidence>
<gene>
    <name evidence="8" type="ORF">HERI1096_LOCUS581</name>
</gene>
<dbReference type="PANTHER" id="PTHR21490:SF0">
    <property type="entry name" value="ENKURIN"/>
    <property type="match status" value="1"/>
</dbReference>
<keyword evidence="5" id="KW-0966">Cell projection</keyword>
<dbReference type="GO" id="GO:0005856">
    <property type="term" value="C:cytoskeleton"/>
    <property type="evidence" value="ECO:0007669"/>
    <property type="project" value="UniProtKB-SubCell"/>
</dbReference>
<dbReference type="EMBL" id="HBHX01001010">
    <property type="protein sequence ID" value="CAE0096952.1"/>
    <property type="molecule type" value="Transcribed_RNA"/>
</dbReference>
<evidence type="ECO:0000256" key="6">
    <source>
        <dbReference type="SAM" id="MobiDB-lite"/>
    </source>
</evidence>
<proteinExistence type="predicted"/>
<dbReference type="InterPro" id="IPR027012">
    <property type="entry name" value="Enkurin_dom"/>
</dbReference>
<dbReference type="InterPro" id="IPR052102">
    <property type="entry name" value="Enkurin_domain-protein"/>
</dbReference>
<comment type="subcellular location">
    <subcellularLocation>
        <location evidence="1">Cell projection</location>
        <location evidence="1">Cilium</location>
    </subcellularLocation>
    <subcellularLocation>
        <location evidence="2">Cytoplasm</location>
        <location evidence="2">Cytoskeleton</location>
    </subcellularLocation>
</comment>
<dbReference type="AlphaFoldDB" id="A0A7S3EQT7"/>
<dbReference type="GO" id="GO:0005516">
    <property type="term" value="F:calmodulin binding"/>
    <property type="evidence" value="ECO:0007669"/>
    <property type="project" value="TreeGrafter"/>
</dbReference>
<dbReference type="GO" id="GO:0005929">
    <property type="term" value="C:cilium"/>
    <property type="evidence" value="ECO:0007669"/>
    <property type="project" value="UniProtKB-SubCell"/>
</dbReference>
<keyword evidence="3" id="KW-0963">Cytoplasm</keyword>
<feature type="domain" description="Enkurin" evidence="7">
    <location>
        <begin position="178"/>
        <end position="274"/>
    </location>
</feature>
<name>A0A7S3EQT7_9EUKA</name>
<dbReference type="Pfam" id="PF13864">
    <property type="entry name" value="Enkurin"/>
    <property type="match status" value="1"/>
</dbReference>
<reference evidence="8" key="1">
    <citation type="submission" date="2021-01" db="EMBL/GenBank/DDBJ databases">
        <authorList>
            <person name="Corre E."/>
            <person name="Pelletier E."/>
            <person name="Niang G."/>
            <person name="Scheremetjew M."/>
            <person name="Finn R."/>
            <person name="Kale V."/>
            <person name="Holt S."/>
            <person name="Cochrane G."/>
            <person name="Meng A."/>
            <person name="Brown T."/>
            <person name="Cohen L."/>
        </authorList>
    </citation>
    <scope>NUCLEOTIDE SEQUENCE</scope>
    <source>
        <strain evidence="8">CCMP281</strain>
    </source>
</reference>
<evidence type="ECO:0000313" key="8">
    <source>
        <dbReference type="EMBL" id="CAE0096952.1"/>
    </source>
</evidence>